<feature type="region of interest" description="Disordered" evidence="1">
    <location>
        <begin position="35"/>
        <end position="54"/>
    </location>
</feature>
<organism evidence="2 3">
    <name type="scientific">Fusarium oxysporum f. sp. cubense</name>
    <dbReference type="NCBI Taxonomy" id="61366"/>
    <lineage>
        <taxon>Eukaryota</taxon>
        <taxon>Fungi</taxon>
        <taxon>Dikarya</taxon>
        <taxon>Ascomycota</taxon>
        <taxon>Pezizomycotina</taxon>
        <taxon>Sordariomycetes</taxon>
        <taxon>Hypocreomycetidae</taxon>
        <taxon>Hypocreales</taxon>
        <taxon>Nectriaceae</taxon>
        <taxon>Fusarium</taxon>
        <taxon>Fusarium oxysporum species complex</taxon>
    </lineage>
</organism>
<proteinExistence type="predicted"/>
<evidence type="ECO:0000313" key="3">
    <source>
        <dbReference type="Proteomes" id="UP000321331"/>
    </source>
</evidence>
<gene>
    <name evidence="2" type="ORF">FocTR4_00002709</name>
</gene>
<dbReference type="Proteomes" id="UP000321331">
    <property type="component" value="Unassembled WGS sequence"/>
</dbReference>
<accession>A0A5C6TDW6</accession>
<evidence type="ECO:0000313" key="2">
    <source>
        <dbReference type="EMBL" id="TXC08524.1"/>
    </source>
</evidence>
<feature type="non-terminal residue" evidence="2">
    <location>
        <position position="1"/>
    </location>
</feature>
<sequence>ATVQRKLKEHTEDHNSRWVAEAVLATKTSKFEMVPAVGGSPNGGQGVKVSIVDS</sequence>
<evidence type="ECO:0000256" key="1">
    <source>
        <dbReference type="SAM" id="MobiDB-lite"/>
    </source>
</evidence>
<dbReference type="EMBL" id="VMNF01000005">
    <property type="protein sequence ID" value="TXC08524.1"/>
    <property type="molecule type" value="Genomic_DNA"/>
</dbReference>
<protein>
    <submittedName>
        <fullName evidence="2">Uncharacterized protein</fullName>
    </submittedName>
</protein>
<comment type="caution">
    <text evidence="2">The sequence shown here is derived from an EMBL/GenBank/DDBJ whole genome shotgun (WGS) entry which is preliminary data.</text>
</comment>
<name>A0A5C6TDW6_FUSOC</name>
<reference evidence="2 3" key="1">
    <citation type="submission" date="2019-07" db="EMBL/GenBank/DDBJ databases">
        <title>The First High-Quality Draft Genome Sequence of the Causal Agent of the Current Panama Disease Epidemic.</title>
        <authorList>
            <person name="Warmington R.J."/>
            <person name="Kay W."/>
            <person name="Jeffries A."/>
            <person name="Bebber D."/>
            <person name="Moore K."/>
            <person name="Studholme D.J."/>
        </authorList>
    </citation>
    <scope>NUCLEOTIDE SEQUENCE [LARGE SCALE GENOMIC DNA]</scope>
    <source>
        <strain evidence="2 3">TR4</strain>
    </source>
</reference>
<dbReference type="AlphaFoldDB" id="A0A5C6TDW6"/>